<evidence type="ECO:0000313" key="3">
    <source>
        <dbReference type="Proteomes" id="UP000521943"/>
    </source>
</evidence>
<dbReference type="EMBL" id="JACGCI010000006">
    <property type="protein sequence ID" value="KAF6763454.1"/>
    <property type="molecule type" value="Genomic_DNA"/>
</dbReference>
<evidence type="ECO:0000256" key="1">
    <source>
        <dbReference type="SAM" id="MobiDB-lite"/>
    </source>
</evidence>
<organism evidence="2 3">
    <name type="scientific">Ephemerocybe angulata</name>
    <dbReference type="NCBI Taxonomy" id="980116"/>
    <lineage>
        <taxon>Eukaryota</taxon>
        <taxon>Fungi</taxon>
        <taxon>Dikarya</taxon>
        <taxon>Basidiomycota</taxon>
        <taxon>Agaricomycotina</taxon>
        <taxon>Agaricomycetes</taxon>
        <taxon>Agaricomycetidae</taxon>
        <taxon>Agaricales</taxon>
        <taxon>Agaricineae</taxon>
        <taxon>Psathyrellaceae</taxon>
        <taxon>Ephemerocybe</taxon>
    </lineage>
</organism>
<accession>A0A8H6IFE7</accession>
<protein>
    <submittedName>
        <fullName evidence="2">Uncharacterized protein</fullName>
    </submittedName>
</protein>
<sequence length="297" mass="33634">MRVYWLKGSAPSIRPWCDEAVGCIHASPRREFVGVQTVLINGSFSRSDGVESRAVLSEIHRRWSWPHSSQPTKASRHTGVHEKKAFIPTCTDERTKPAFVPDPLPASCALPSEARPFVPNVECPAAQAMSVCTSASGGGLIGLGDIQRLQAFSWVPTSFGSTVELECWEIEVGYAIPREPMQFFESRDSLKRRWPIEKRGLEFERRAMKRRRFVVRFWTWNLRPGRKALTSTDWPVLNARSQRTDHPSSPSRKTLSTEKKNRSRVPVRDHPPSPIDEMCWNLCAGCRDLSSQYTATL</sequence>
<dbReference type="Proteomes" id="UP000521943">
    <property type="component" value="Unassembled WGS sequence"/>
</dbReference>
<feature type="region of interest" description="Disordered" evidence="1">
    <location>
        <begin position="233"/>
        <end position="270"/>
    </location>
</feature>
<name>A0A8H6IFE7_9AGAR</name>
<evidence type="ECO:0000313" key="2">
    <source>
        <dbReference type="EMBL" id="KAF6763454.1"/>
    </source>
</evidence>
<keyword evidence="3" id="KW-1185">Reference proteome</keyword>
<dbReference type="AlphaFoldDB" id="A0A8H6IFE7"/>
<feature type="compositionally biased region" description="Basic and acidic residues" evidence="1">
    <location>
        <begin position="255"/>
        <end position="270"/>
    </location>
</feature>
<proteinExistence type="predicted"/>
<reference evidence="2 3" key="1">
    <citation type="submission" date="2020-07" db="EMBL/GenBank/DDBJ databases">
        <title>Comparative genomics of pyrophilous fungi reveals a link between fire events and developmental genes.</title>
        <authorList>
            <consortium name="DOE Joint Genome Institute"/>
            <person name="Steindorff A.S."/>
            <person name="Carver A."/>
            <person name="Calhoun S."/>
            <person name="Stillman K."/>
            <person name="Liu H."/>
            <person name="Lipzen A."/>
            <person name="Pangilinan J."/>
            <person name="Labutti K."/>
            <person name="Bruns T.D."/>
            <person name="Grigoriev I.V."/>
        </authorList>
    </citation>
    <scope>NUCLEOTIDE SEQUENCE [LARGE SCALE GENOMIC DNA]</scope>
    <source>
        <strain evidence="2 3">CBS 144469</strain>
    </source>
</reference>
<comment type="caution">
    <text evidence="2">The sequence shown here is derived from an EMBL/GenBank/DDBJ whole genome shotgun (WGS) entry which is preliminary data.</text>
</comment>
<gene>
    <name evidence="2" type="ORF">DFP72DRAFT_1060607</name>
</gene>